<evidence type="ECO:0000313" key="2">
    <source>
        <dbReference type="EMBL" id="KAJ8981043.1"/>
    </source>
</evidence>
<evidence type="ECO:0000256" key="1">
    <source>
        <dbReference type="SAM" id="MobiDB-lite"/>
    </source>
</evidence>
<comment type="caution">
    <text evidence="2">The sequence shown here is derived from an EMBL/GenBank/DDBJ whole genome shotgun (WGS) entry which is preliminary data.</text>
</comment>
<evidence type="ECO:0008006" key="4">
    <source>
        <dbReference type="Google" id="ProtNLM"/>
    </source>
</evidence>
<organism evidence="2 3">
    <name type="scientific">Molorchus minor</name>
    <dbReference type="NCBI Taxonomy" id="1323400"/>
    <lineage>
        <taxon>Eukaryota</taxon>
        <taxon>Metazoa</taxon>
        <taxon>Ecdysozoa</taxon>
        <taxon>Arthropoda</taxon>
        <taxon>Hexapoda</taxon>
        <taxon>Insecta</taxon>
        <taxon>Pterygota</taxon>
        <taxon>Neoptera</taxon>
        <taxon>Endopterygota</taxon>
        <taxon>Coleoptera</taxon>
        <taxon>Polyphaga</taxon>
        <taxon>Cucujiformia</taxon>
        <taxon>Chrysomeloidea</taxon>
        <taxon>Cerambycidae</taxon>
        <taxon>Lamiinae</taxon>
        <taxon>Monochamini</taxon>
        <taxon>Molorchus</taxon>
    </lineage>
</organism>
<dbReference type="Proteomes" id="UP001162164">
    <property type="component" value="Unassembled WGS sequence"/>
</dbReference>
<dbReference type="InterPro" id="IPR005312">
    <property type="entry name" value="DUF1759"/>
</dbReference>
<dbReference type="Pfam" id="PF03564">
    <property type="entry name" value="DUF1759"/>
    <property type="match status" value="1"/>
</dbReference>
<sequence>MADLKVLNRKRGTIKARFTQFKNYLDELVGDRSDIKLDKVDLIELESRMNKIQSSLLEFEDVQRDIELMARKKILSDNADADIPDNNSNVGRGVSNNGCGKIPFPKGALEGEARQSLFGLPTSTKESATSLRNLLDMVTKHLHALEKLKISVESWDPIIIYIMTEKLDAVTHRVWEEQKPREQLPTLQQFKEFLKSRVEMLLALEKTRGYTQTSVSPSIEPSTSREQVTSESTDPVAPVPVTSVLVGKGDKKINQTEVILSTALVQVVNWQGYPITLSGIT</sequence>
<feature type="region of interest" description="Disordered" evidence="1">
    <location>
        <begin position="213"/>
        <end position="236"/>
    </location>
</feature>
<evidence type="ECO:0000313" key="3">
    <source>
        <dbReference type="Proteomes" id="UP001162164"/>
    </source>
</evidence>
<feature type="compositionally biased region" description="Polar residues" evidence="1">
    <location>
        <begin position="213"/>
        <end position="233"/>
    </location>
</feature>
<gene>
    <name evidence="2" type="ORF">NQ317_018015</name>
</gene>
<reference evidence="2" key="1">
    <citation type="journal article" date="2023" name="Insect Mol. Biol.">
        <title>Genome sequencing provides insights into the evolution of gene families encoding plant cell wall-degrading enzymes in longhorned beetles.</title>
        <authorList>
            <person name="Shin N.R."/>
            <person name="Okamura Y."/>
            <person name="Kirsch R."/>
            <person name="Pauchet Y."/>
        </authorList>
    </citation>
    <scope>NUCLEOTIDE SEQUENCE</scope>
    <source>
        <strain evidence="2">MMC_N1</strain>
    </source>
</reference>
<accession>A0ABQ9JSR4</accession>
<proteinExistence type="predicted"/>
<dbReference type="EMBL" id="JAPWTJ010000208">
    <property type="protein sequence ID" value="KAJ8981043.1"/>
    <property type="molecule type" value="Genomic_DNA"/>
</dbReference>
<keyword evidence="3" id="KW-1185">Reference proteome</keyword>
<protein>
    <recommendedName>
        <fullName evidence="4">Gag-pol polyprotein</fullName>
    </recommendedName>
</protein>
<name>A0ABQ9JSR4_9CUCU</name>